<keyword evidence="1" id="KW-0680">Restriction system</keyword>
<dbReference type="AlphaFoldDB" id="A0A747DE99"/>
<accession>A0A747DE99</accession>
<protein>
    <submittedName>
        <fullName evidence="3">Restriction endonuclease subunit S</fullName>
    </submittedName>
</protein>
<name>A0A747DE99_SALER</name>
<evidence type="ECO:0000313" key="3">
    <source>
        <dbReference type="EMBL" id="HAF4383886.1"/>
    </source>
</evidence>
<gene>
    <name evidence="3" type="ORF">G8M71_004833</name>
</gene>
<reference evidence="3" key="1">
    <citation type="journal article" date="2018" name="Genome Biol.">
        <title>SKESA: strategic k-mer extension for scrupulous assemblies.</title>
        <authorList>
            <person name="Souvorov A."/>
            <person name="Agarwala R."/>
            <person name="Lipman D.J."/>
        </authorList>
    </citation>
    <scope>NUCLEOTIDE SEQUENCE</scope>
    <source>
        <strain evidence="3">MA.03/00011831</strain>
    </source>
</reference>
<dbReference type="Gene3D" id="3.90.220.20">
    <property type="entry name" value="DNA methylase specificity domains"/>
    <property type="match status" value="1"/>
</dbReference>
<comment type="caution">
    <text evidence="3">The sequence shown here is derived from an EMBL/GenBank/DDBJ whole genome shotgun (WGS) entry which is preliminary data.</text>
</comment>
<keyword evidence="3" id="KW-0378">Hydrolase</keyword>
<dbReference type="SUPFAM" id="SSF116734">
    <property type="entry name" value="DNA methylase specificity domain"/>
    <property type="match status" value="1"/>
</dbReference>
<reference evidence="3" key="2">
    <citation type="submission" date="2020-02" db="EMBL/GenBank/DDBJ databases">
        <authorList>
            <consortium name="NCBI Pathogen Detection Project"/>
        </authorList>
    </citation>
    <scope>NUCLEOTIDE SEQUENCE</scope>
    <source>
        <strain evidence="3">MA.03/00011831</strain>
    </source>
</reference>
<evidence type="ECO:0000256" key="1">
    <source>
        <dbReference type="ARBA" id="ARBA00022747"/>
    </source>
</evidence>
<dbReference type="GO" id="GO:0003677">
    <property type="term" value="F:DNA binding"/>
    <property type="evidence" value="ECO:0007669"/>
    <property type="project" value="UniProtKB-KW"/>
</dbReference>
<dbReference type="EMBL" id="DAAVFC010000039">
    <property type="protein sequence ID" value="HAF4383886.1"/>
    <property type="molecule type" value="Genomic_DNA"/>
</dbReference>
<keyword evidence="3" id="KW-0255">Endonuclease</keyword>
<dbReference type="CDD" id="cd16961">
    <property type="entry name" value="RMtype1_S_TRD-CR_like"/>
    <property type="match status" value="1"/>
</dbReference>
<feature type="non-terminal residue" evidence="3">
    <location>
        <position position="162"/>
    </location>
</feature>
<keyword evidence="2" id="KW-0238">DNA-binding</keyword>
<sequence>MNRMTIPLGDILTQSGHHRAGNRELPVLSITMKNGLVDQSDKFKKRIASSDTSKYRIVYKNELVVGFPIDEGVLGFQTKYPVGIVSPAYGIWKLKDESVCHIPYLERYLRSSEARRLYASRMQGVVARRRSLTKSDFLSLEVPFPPINDQARIANLLAKVEG</sequence>
<proteinExistence type="predicted"/>
<evidence type="ECO:0000256" key="2">
    <source>
        <dbReference type="ARBA" id="ARBA00023125"/>
    </source>
</evidence>
<dbReference type="GO" id="GO:0004519">
    <property type="term" value="F:endonuclease activity"/>
    <property type="evidence" value="ECO:0007669"/>
    <property type="project" value="UniProtKB-KW"/>
</dbReference>
<keyword evidence="3" id="KW-0540">Nuclease</keyword>
<dbReference type="GO" id="GO:0009307">
    <property type="term" value="P:DNA restriction-modification system"/>
    <property type="evidence" value="ECO:0007669"/>
    <property type="project" value="UniProtKB-KW"/>
</dbReference>
<dbReference type="InterPro" id="IPR044946">
    <property type="entry name" value="Restrct_endonuc_typeI_TRD_sf"/>
</dbReference>
<organism evidence="3">
    <name type="scientific">Salmonella enterica</name>
    <name type="common">Salmonella choleraesuis</name>
    <dbReference type="NCBI Taxonomy" id="28901"/>
    <lineage>
        <taxon>Bacteria</taxon>
        <taxon>Pseudomonadati</taxon>
        <taxon>Pseudomonadota</taxon>
        <taxon>Gammaproteobacteria</taxon>
        <taxon>Enterobacterales</taxon>
        <taxon>Enterobacteriaceae</taxon>
        <taxon>Salmonella</taxon>
    </lineage>
</organism>